<protein>
    <submittedName>
        <fullName evidence="7">Type IV secretion system protein</fullName>
    </submittedName>
</protein>
<keyword evidence="4 6" id="KW-0472">Membrane</keyword>
<feature type="compositionally biased region" description="Polar residues" evidence="5">
    <location>
        <begin position="430"/>
        <end position="440"/>
    </location>
</feature>
<accession>A0ABW7G3G3</accession>
<dbReference type="Proteomes" id="UP001606305">
    <property type="component" value="Unassembled WGS sequence"/>
</dbReference>
<evidence type="ECO:0000256" key="6">
    <source>
        <dbReference type="SAM" id="Phobius"/>
    </source>
</evidence>
<keyword evidence="2 6" id="KW-0812">Transmembrane</keyword>
<dbReference type="EMBL" id="JBIGIA010000004">
    <property type="protein sequence ID" value="MFG6456466.1"/>
    <property type="molecule type" value="Genomic_DNA"/>
</dbReference>
<gene>
    <name evidence="7" type="ORF">ACG00X_06440</name>
</gene>
<evidence type="ECO:0000256" key="2">
    <source>
        <dbReference type="ARBA" id="ARBA00022692"/>
    </source>
</evidence>
<keyword evidence="8" id="KW-1185">Reference proteome</keyword>
<feature type="transmembrane region" description="Helical" evidence="6">
    <location>
        <begin position="212"/>
        <end position="233"/>
    </location>
</feature>
<feature type="transmembrane region" description="Helical" evidence="6">
    <location>
        <begin position="158"/>
        <end position="179"/>
    </location>
</feature>
<evidence type="ECO:0000313" key="7">
    <source>
        <dbReference type="EMBL" id="MFG6456466.1"/>
    </source>
</evidence>
<evidence type="ECO:0000313" key="8">
    <source>
        <dbReference type="Proteomes" id="UP001606305"/>
    </source>
</evidence>
<evidence type="ECO:0000256" key="3">
    <source>
        <dbReference type="ARBA" id="ARBA00022989"/>
    </source>
</evidence>
<comment type="caution">
    <text evidence="7">The sequence shown here is derived from an EMBL/GenBank/DDBJ whole genome shotgun (WGS) entry which is preliminary data.</text>
</comment>
<dbReference type="InterPro" id="IPR007688">
    <property type="entry name" value="Conjugal_tfr_TrbL/VirB6"/>
</dbReference>
<proteinExistence type="predicted"/>
<organism evidence="7 8">
    <name type="scientific">Pelomonas nitida</name>
    <dbReference type="NCBI Taxonomy" id="3299027"/>
    <lineage>
        <taxon>Bacteria</taxon>
        <taxon>Pseudomonadati</taxon>
        <taxon>Pseudomonadota</taxon>
        <taxon>Betaproteobacteria</taxon>
        <taxon>Burkholderiales</taxon>
        <taxon>Sphaerotilaceae</taxon>
        <taxon>Roseateles</taxon>
    </lineage>
</organism>
<comment type="subcellular location">
    <subcellularLocation>
        <location evidence="1">Membrane</location>
        <topology evidence="1">Multi-pass membrane protein</topology>
    </subcellularLocation>
</comment>
<evidence type="ECO:0000256" key="5">
    <source>
        <dbReference type="SAM" id="MobiDB-lite"/>
    </source>
</evidence>
<name>A0ABW7G3G3_9BURK</name>
<evidence type="ECO:0000256" key="1">
    <source>
        <dbReference type="ARBA" id="ARBA00004141"/>
    </source>
</evidence>
<reference evidence="7 8" key="1">
    <citation type="submission" date="2024-09" db="EMBL/GenBank/DDBJ databases">
        <title>Novel species of the genus Pelomonas and Roseateles isolated from streams.</title>
        <authorList>
            <person name="Lu H."/>
        </authorList>
    </citation>
    <scope>NUCLEOTIDE SEQUENCE [LARGE SCALE GENOMIC DNA]</scope>
    <source>
        <strain evidence="7 8">BYS96W</strain>
    </source>
</reference>
<feature type="compositionally biased region" description="Gly residues" evidence="5">
    <location>
        <begin position="367"/>
        <end position="377"/>
    </location>
</feature>
<sequence length="473" mass="48692">MPFSAFTEINSWMETAFEPLATNLPGQLANGVIPLVAAGVSLQVAFHGAAVIRGTGGSNHFLDVFAKAMRAFLVFAICLTGNAYSSEVRPIFKELQDSLTTYVSGGSGDIYAELDAVMQSGISTFETVHSLLYEREHLSIEICVFGCKGIHLDGVPAIILQAIVSFFILAFGIFAFIDVQVISQSIVIVLAFGPLFLAGFAFESTAKWAEGWLTSAVKYVMTAIVLLVVVIAAKQQAENFIRLLESRANGFDLIPMGSSVGSPLYQEQGKIIAIMIVLSALLAKASSIAGDMVGSFGIASNAIGMVRAAQGSAIGAMKGMVQGGMGGGGVKGAMKGLALGAAGMHVPSGGTGGSGGAAKSGASPVSGAGGASSGAVGGAASATAPRSMASRAKQRLANMTAYGAGALAGRTVGRTQLPAMAQQARRKLSTARQNLSTSMRFSDPAKEASMNSSNRAGQAFRDAWQRGKRPKAD</sequence>
<dbReference type="RefSeq" id="WP_394487215.1">
    <property type="nucleotide sequence ID" value="NZ_JBIGIA010000004.1"/>
</dbReference>
<dbReference type="Pfam" id="PF04610">
    <property type="entry name" value="TrbL"/>
    <property type="match status" value="1"/>
</dbReference>
<feature type="transmembrane region" description="Helical" evidence="6">
    <location>
        <begin position="186"/>
        <end position="206"/>
    </location>
</feature>
<feature type="region of interest" description="Disordered" evidence="5">
    <location>
        <begin position="351"/>
        <end position="380"/>
    </location>
</feature>
<evidence type="ECO:0000256" key="4">
    <source>
        <dbReference type="ARBA" id="ARBA00023136"/>
    </source>
</evidence>
<feature type="region of interest" description="Disordered" evidence="5">
    <location>
        <begin position="429"/>
        <end position="473"/>
    </location>
</feature>
<keyword evidence="3 6" id="KW-1133">Transmembrane helix</keyword>